<dbReference type="AlphaFoldDB" id="A0A1M6DWV4"/>
<proteinExistence type="predicted"/>
<accession>A0A1M6DWV4</accession>
<reference evidence="1 2" key="1">
    <citation type="submission" date="2016-11" db="EMBL/GenBank/DDBJ databases">
        <authorList>
            <person name="Varghese N."/>
            <person name="Submissions S."/>
        </authorList>
    </citation>
    <scope>NUCLEOTIDE SEQUENCE [LARGE SCALE GENOMIC DNA]</scope>
    <source>
        <strain evidence="1 2">DSM 15287</strain>
    </source>
</reference>
<dbReference type="EMBL" id="FQZD01000007">
    <property type="protein sequence ID" value="SHI77609.1"/>
    <property type="molecule type" value="Genomic_DNA"/>
</dbReference>
<organism evidence="1 2">
    <name type="scientific">Propionispora hippei DSM 15287</name>
    <dbReference type="NCBI Taxonomy" id="1123003"/>
    <lineage>
        <taxon>Bacteria</taxon>
        <taxon>Bacillati</taxon>
        <taxon>Bacillota</taxon>
        <taxon>Negativicutes</taxon>
        <taxon>Selenomonadales</taxon>
        <taxon>Sporomusaceae</taxon>
        <taxon>Propionispora</taxon>
    </lineage>
</organism>
<keyword evidence="2" id="KW-1185">Reference proteome</keyword>
<name>A0A1M6DWV4_9FIRM</name>
<protein>
    <submittedName>
        <fullName evidence="1">Uncharacterized protein</fullName>
    </submittedName>
</protein>
<dbReference type="Proteomes" id="UP000322917">
    <property type="component" value="Unassembled WGS sequence"/>
</dbReference>
<dbReference type="RefSeq" id="WP_188128204.1">
    <property type="nucleotide sequence ID" value="NZ_FQZD01000007.1"/>
</dbReference>
<evidence type="ECO:0000313" key="2">
    <source>
        <dbReference type="Proteomes" id="UP000322917"/>
    </source>
</evidence>
<gene>
    <name evidence="1" type="ORF">SAMN02745170_01029</name>
</gene>
<sequence length="55" mass="6216">MHNKNKPGAEALGLFLSGKINRMKLTCVFTYVLFFLLWQAPAFSLSGGFSHRLEK</sequence>
<evidence type="ECO:0000313" key="1">
    <source>
        <dbReference type="EMBL" id="SHI77609.1"/>
    </source>
</evidence>